<dbReference type="GO" id="GO:0006359">
    <property type="term" value="P:regulation of transcription by RNA polymerase III"/>
    <property type="evidence" value="ECO:0007669"/>
    <property type="project" value="TreeGrafter"/>
</dbReference>
<dbReference type="InterPro" id="IPR016149">
    <property type="entry name" value="Casein_kin_II_reg-sub_N"/>
</dbReference>
<dbReference type="Proteomes" id="UP000009138">
    <property type="component" value="Unassembled WGS sequence"/>
</dbReference>
<dbReference type="Pfam" id="PF01214">
    <property type="entry name" value="CK_II_beta"/>
    <property type="match status" value="1"/>
</dbReference>
<evidence type="ECO:0000256" key="2">
    <source>
        <dbReference type="ARBA" id="ARBA00045899"/>
    </source>
</evidence>
<dbReference type="eggNOG" id="KOG3092">
    <property type="taxonomic scope" value="Eukaryota"/>
</dbReference>
<dbReference type="GO" id="GO:0019887">
    <property type="term" value="F:protein kinase regulator activity"/>
    <property type="evidence" value="ECO:0007669"/>
    <property type="project" value="InterPro"/>
</dbReference>
<organism evidence="4 5">
    <name type="scientific">Rhizopus delemar (strain RA 99-880 / ATCC MYA-4621 / FGSC 9543 / NRRL 43880)</name>
    <name type="common">Mucormycosis agent</name>
    <name type="synonym">Rhizopus arrhizus var. delemar</name>
    <dbReference type="NCBI Taxonomy" id="246409"/>
    <lineage>
        <taxon>Eukaryota</taxon>
        <taxon>Fungi</taxon>
        <taxon>Fungi incertae sedis</taxon>
        <taxon>Mucoromycota</taxon>
        <taxon>Mucoromycotina</taxon>
        <taxon>Mucoromycetes</taxon>
        <taxon>Mucorales</taxon>
        <taxon>Mucorineae</taxon>
        <taxon>Rhizopodaceae</taxon>
        <taxon>Rhizopus</taxon>
    </lineage>
</organism>
<dbReference type="OMA" id="HRERVHP"/>
<name>I1CB62_RHIO9</name>
<evidence type="ECO:0000313" key="5">
    <source>
        <dbReference type="Proteomes" id="UP000009138"/>
    </source>
</evidence>
<dbReference type="Gene3D" id="1.10.1820.10">
    <property type="entry name" value="protein kinase ck2 holoenzyme, chain C, domain 1"/>
    <property type="match status" value="1"/>
</dbReference>
<protein>
    <recommendedName>
        <fullName evidence="3">Casein kinase II subunit beta</fullName>
        <shortName evidence="3">CK II beta</shortName>
    </recommendedName>
</protein>
<dbReference type="InterPro" id="IPR000704">
    <property type="entry name" value="Casein_kinase_II_reg-sub"/>
</dbReference>
<dbReference type="RefSeq" id="XP_067521088.1">
    <property type="nucleotide sequence ID" value="XM_067664987.1"/>
</dbReference>
<dbReference type="SMART" id="SM01085">
    <property type="entry name" value="CK_II_beta"/>
    <property type="match status" value="1"/>
</dbReference>
<reference evidence="4 5" key="1">
    <citation type="journal article" date="2009" name="PLoS Genet.">
        <title>Genomic analysis of the basal lineage fungus Rhizopus oryzae reveals a whole-genome duplication.</title>
        <authorList>
            <person name="Ma L.-J."/>
            <person name="Ibrahim A.S."/>
            <person name="Skory C."/>
            <person name="Grabherr M.G."/>
            <person name="Burger G."/>
            <person name="Butler M."/>
            <person name="Elias M."/>
            <person name="Idnurm A."/>
            <person name="Lang B.F."/>
            <person name="Sone T."/>
            <person name="Abe A."/>
            <person name="Calvo S.E."/>
            <person name="Corrochano L.M."/>
            <person name="Engels R."/>
            <person name="Fu J."/>
            <person name="Hansberg W."/>
            <person name="Kim J.-M."/>
            <person name="Kodira C.D."/>
            <person name="Koehrsen M.J."/>
            <person name="Liu B."/>
            <person name="Miranda-Saavedra D."/>
            <person name="O'Leary S."/>
            <person name="Ortiz-Castellanos L."/>
            <person name="Poulter R."/>
            <person name="Rodriguez-Romero J."/>
            <person name="Ruiz-Herrera J."/>
            <person name="Shen Y.-Q."/>
            <person name="Zeng Q."/>
            <person name="Galagan J."/>
            <person name="Birren B.W."/>
            <person name="Cuomo C.A."/>
            <person name="Wickes B.L."/>
        </authorList>
    </citation>
    <scope>NUCLEOTIDE SEQUENCE [LARGE SCALE GENOMIC DNA]</scope>
    <source>
        <strain evidence="5">RA 99-880 / ATCC MYA-4621 / FGSC 9543 / NRRL 43880</strain>
    </source>
</reference>
<dbReference type="FunFam" id="1.10.1820.10:FF:000005">
    <property type="entry name" value="Casein kinase II subunit beta"/>
    <property type="match status" value="1"/>
</dbReference>
<dbReference type="OrthoDB" id="2275560at2759"/>
<dbReference type="STRING" id="246409.I1CB62"/>
<dbReference type="InterPro" id="IPR035991">
    <property type="entry name" value="Casein_kinase_II_beta-like"/>
</dbReference>
<dbReference type="SUPFAM" id="SSF57798">
    <property type="entry name" value="Casein kinase II beta subunit"/>
    <property type="match status" value="1"/>
</dbReference>
<gene>
    <name evidence="4" type="ORF">RO3G_10402</name>
</gene>
<evidence type="ECO:0000256" key="1">
    <source>
        <dbReference type="ARBA" id="ARBA00006941"/>
    </source>
</evidence>
<dbReference type="VEuPathDB" id="FungiDB:RO3G_10402"/>
<accession>I1CB62</accession>
<dbReference type="GO" id="GO:0005737">
    <property type="term" value="C:cytoplasm"/>
    <property type="evidence" value="ECO:0007669"/>
    <property type="project" value="TreeGrafter"/>
</dbReference>
<dbReference type="InParanoid" id="I1CB62"/>
<dbReference type="EMBL" id="CH476739">
    <property type="protein sequence ID" value="EIE85692.1"/>
    <property type="molecule type" value="Genomic_DNA"/>
</dbReference>
<evidence type="ECO:0000256" key="3">
    <source>
        <dbReference type="RuleBase" id="RU361268"/>
    </source>
</evidence>
<evidence type="ECO:0000313" key="4">
    <source>
        <dbReference type="EMBL" id="EIE85692.1"/>
    </source>
</evidence>
<dbReference type="GO" id="GO:0005956">
    <property type="term" value="C:protein kinase CK2 complex"/>
    <property type="evidence" value="ECO:0007669"/>
    <property type="project" value="UniProtKB-UniRule"/>
</dbReference>
<dbReference type="PANTHER" id="PTHR11740:SF0">
    <property type="entry name" value="CASEIN KINASE II SUBUNIT BETA"/>
    <property type="match status" value="1"/>
</dbReference>
<dbReference type="PRINTS" id="PR00472">
    <property type="entry name" value="CASNKINASEII"/>
</dbReference>
<comment type="subunit">
    <text evidence="3">Tetramer of two alpha and two beta subunits.</text>
</comment>
<dbReference type="AlphaFoldDB" id="I1CB62"/>
<proteinExistence type="inferred from homology"/>
<dbReference type="GO" id="GO:0034456">
    <property type="term" value="C:UTP-C complex"/>
    <property type="evidence" value="ECO:0007669"/>
    <property type="project" value="TreeGrafter"/>
</dbReference>
<keyword evidence="5" id="KW-1185">Reference proteome</keyword>
<comment type="function">
    <text evidence="2 3">Regulatory subunit of casein kinase II/CK2. As part of the kinase complex regulates the basal catalytic activity of the alpha subunit a constitutively active serine/threonine-protein kinase that phosphorylates a large number of substrates containing acidic residues C-terminal to the phosphorylated serine or threonine.</text>
</comment>
<dbReference type="PANTHER" id="PTHR11740">
    <property type="entry name" value="CASEIN KINASE II SUBUNIT BETA"/>
    <property type="match status" value="1"/>
</dbReference>
<dbReference type="GeneID" id="93617368"/>
<sequence length="178" mass="20790">MDIIRDDSSESSDVSIQSWIDWFCSLPGHEYYLAVPEEFIEDEFNLTGLSTVIPYYRQALEIILDCEDDAEEKVDPTIIEPYTFMLYGLIHQRYLLTANGIGVMAEKYSNGQFGRCPRYYCSQCFVLPIGRFDEVDIYYPSSSIYQRVDGKKKVNELSPAGPRNQWLRIRYEQEVIIY</sequence>
<comment type="similarity">
    <text evidence="1 3">Belongs to the casein kinase 2 subunit beta family.</text>
</comment>